<protein>
    <submittedName>
        <fullName evidence="1">Uncharacterized protein</fullName>
    </submittedName>
</protein>
<sequence length="101" mass="11626">MIWYESLNTPHALDGDLAVKVEEHCGLNVLLQSNQSFQFWKPLAMLFQSAASFIDNSVELRWLHGACHLPFFYQIFKLLDDGPFPLNLVEAADNDKWDSQK</sequence>
<gene>
    <name evidence="1" type="ORF">BCON_0159g00110</name>
</gene>
<organism evidence="1 2">
    <name type="scientific">Botryotinia convoluta</name>
    <dbReference type="NCBI Taxonomy" id="54673"/>
    <lineage>
        <taxon>Eukaryota</taxon>
        <taxon>Fungi</taxon>
        <taxon>Dikarya</taxon>
        <taxon>Ascomycota</taxon>
        <taxon>Pezizomycotina</taxon>
        <taxon>Leotiomycetes</taxon>
        <taxon>Helotiales</taxon>
        <taxon>Sclerotiniaceae</taxon>
        <taxon>Botryotinia</taxon>
    </lineage>
</organism>
<comment type="caution">
    <text evidence="1">The sequence shown here is derived from an EMBL/GenBank/DDBJ whole genome shotgun (WGS) entry which is preliminary data.</text>
</comment>
<evidence type="ECO:0000313" key="1">
    <source>
        <dbReference type="EMBL" id="TGO51534.1"/>
    </source>
</evidence>
<accession>A0A4Z1HRT9</accession>
<reference evidence="1 2" key="1">
    <citation type="submission" date="2017-12" db="EMBL/GenBank/DDBJ databases">
        <title>Comparative genomics of Botrytis spp.</title>
        <authorList>
            <person name="Valero-Jimenez C.A."/>
            <person name="Tapia P."/>
            <person name="Veloso J."/>
            <person name="Silva-Moreno E."/>
            <person name="Staats M."/>
            <person name="Valdes J.H."/>
            <person name="Van Kan J.A.L."/>
        </authorList>
    </citation>
    <scope>NUCLEOTIDE SEQUENCE [LARGE SCALE GENOMIC DNA]</scope>
    <source>
        <strain evidence="1 2">MUCL11595</strain>
    </source>
</reference>
<dbReference type="Proteomes" id="UP000297527">
    <property type="component" value="Unassembled WGS sequence"/>
</dbReference>
<evidence type="ECO:0000313" key="2">
    <source>
        <dbReference type="Proteomes" id="UP000297527"/>
    </source>
</evidence>
<keyword evidence="2" id="KW-1185">Reference proteome</keyword>
<dbReference type="AlphaFoldDB" id="A0A4Z1HRT9"/>
<name>A0A4Z1HRT9_9HELO</name>
<dbReference type="OrthoDB" id="10287615at2759"/>
<proteinExistence type="predicted"/>
<dbReference type="EMBL" id="PQXN01000159">
    <property type="protein sequence ID" value="TGO51534.1"/>
    <property type="molecule type" value="Genomic_DNA"/>
</dbReference>